<dbReference type="EMBL" id="JACIEX010000015">
    <property type="protein sequence ID" value="MBB4095873.1"/>
    <property type="molecule type" value="Genomic_DNA"/>
</dbReference>
<dbReference type="Proteomes" id="UP000313390">
    <property type="component" value="Unassembled WGS sequence"/>
</dbReference>
<dbReference type="Pfam" id="PF08240">
    <property type="entry name" value="ADH_N"/>
    <property type="match status" value="1"/>
</dbReference>
<dbReference type="PANTHER" id="PTHR43401">
    <property type="entry name" value="L-THREONINE 3-DEHYDROGENASE"/>
    <property type="match status" value="1"/>
</dbReference>
<evidence type="ECO:0000256" key="2">
    <source>
        <dbReference type="ARBA" id="ARBA00022833"/>
    </source>
</evidence>
<evidence type="ECO:0000259" key="5">
    <source>
        <dbReference type="SMART" id="SM00829"/>
    </source>
</evidence>
<feature type="domain" description="Enoyl reductase (ER)" evidence="5">
    <location>
        <begin position="13"/>
        <end position="349"/>
    </location>
</feature>
<dbReference type="InterPro" id="IPR020843">
    <property type="entry name" value="ER"/>
</dbReference>
<dbReference type="Gene3D" id="3.40.50.720">
    <property type="entry name" value="NAD(P)-binding Rossmann-like Domain"/>
    <property type="match status" value="1"/>
</dbReference>
<dbReference type="InterPro" id="IPR011032">
    <property type="entry name" value="GroES-like_sf"/>
</dbReference>
<comment type="cofactor">
    <cofactor evidence="4">
        <name>Zn(2+)</name>
        <dbReference type="ChEBI" id="CHEBI:29105"/>
    </cofactor>
</comment>
<dbReference type="Proteomes" id="UP000553980">
    <property type="component" value="Unassembled WGS sequence"/>
</dbReference>
<comment type="caution">
    <text evidence="7">The sequence shown here is derived from an EMBL/GenBank/DDBJ whole genome shotgun (WGS) entry which is preliminary data.</text>
</comment>
<gene>
    <name evidence="7" type="ORF">FIB18_22065</name>
    <name evidence="6" type="ORF">GGQ79_004426</name>
</gene>
<reference evidence="7 8" key="1">
    <citation type="journal article" date="2011" name="Int. J. Syst. Evol. Microbiol.">
        <title>Ochrobactrum pecoris sp. nov., isolated from farm animals.</title>
        <authorList>
            <person name="Kampfer P."/>
            <person name="Huber B."/>
            <person name="Busse H.J."/>
            <person name="Scholz H.C."/>
            <person name="Tomaso H."/>
            <person name="Hotzel H."/>
            <person name="Melzer F."/>
        </authorList>
    </citation>
    <scope>NUCLEOTIDE SEQUENCE [LARGE SCALE GENOMIC DNA]</scope>
    <source>
        <strain evidence="7 8">08RB2639</strain>
    </source>
</reference>
<dbReference type="PROSITE" id="PS00059">
    <property type="entry name" value="ADH_ZINC"/>
    <property type="match status" value="1"/>
</dbReference>
<comment type="similarity">
    <text evidence="4">Belongs to the zinc-containing alcohol dehydrogenase family.</text>
</comment>
<dbReference type="SMART" id="SM00829">
    <property type="entry name" value="PKS_ER"/>
    <property type="match status" value="1"/>
</dbReference>
<dbReference type="SUPFAM" id="SSF51735">
    <property type="entry name" value="NAD(P)-binding Rossmann-fold domains"/>
    <property type="match status" value="1"/>
</dbReference>
<dbReference type="AlphaFoldDB" id="A0A5C5CDS6"/>
<evidence type="ECO:0000313" key="9">
    <source>
        <dbReference type="Proteomes" id="UP000553980"/>
    </source>
</evidence>
<dbReference type="InterPro" id="IPR050129">
    <property type="entry name" value="Zn_alcohol_dh"/>
</dbReference>
<dbReference type="SUPFAM" id="SSF50129">
    <property type="entry name" value="GroES-like"/>
    <property type="match status" value="1"/>
</dbReference>
<keyword evidence="2 4" id="KW-0862">Zinc</keyword>
<dbReference type="GO" id="GO:0008270">
    <property type="term" value="F:zinc ion binding"/>
    <property type="evidence" value="ECO:0007669"/>
    <property type="project" value="InterPro"/>
</dbReference>
<evidence type="ECO:0000313" key="6">
    <source>
        <dbReference type="EMBL" id="MBB4095873.1"/>
    </source>
</evidence>
<sequence>MACTMKAAVYVEPRKLEVRDVPKPVAGPRDVIIKVTNCGVCGSDIHSYKLGMYVEPGQIMGHEFFGIAEEVGAEVCDVVKGDRITGFSLGVCGECVWCQNQQWMLCPDVFKRSTGYGKPGAFAEYVRIENAVVGRSIHHVPSTVDDLSAAMIEPVGVGIYAVALAEVKSGDKVVVLGAGMIGNACLQAAKARGATVYVVEVSPIRLQKAIECGADAVFDARTGDPLEWIKEKIGRGPYHFGEGGMADVVFEAAGAAQTIKHSFEMVRAGGTVCFVGLPEQAVPIDTTKIVHKMPRIIGALGGDFANAIAGLASGSIRAKELTTHVFPLERINEAFETQLRSGDTVKVMVQMNSTEQATA</sequence>
<keyword evidence="1 4" id="KW-0479">Metal-binding</keyword>
<dbReference type="InterPro" id="IPR013154">
    <property type="entry name" value="ADH-like_N"/>
</dbReference>
<proteinExistence type="inferred from homology"/>
<protein>
    <submittedName>
        <fullName evidence="6">Threonine dehydrogenase-like Zn-dependent dehydrogenase</fullName>
    </submittedName>
    <submittedName>
        <fullName evidence="7">Zinc-binding dehydrogenase</fullName>
    </submittedName>
</protein>
<evidence type="ECO:0000256" key="3">
    <source>
        <dbReference type="ARBA" id="ARBA00023002"/>
    </source>
</evidence>
<evidence type="ECO:0000256" key="4">
    <source>
        <dbReference type="RuleBase" id="RU361277"/>
    </source>
</evidence>
<reference evidence="6 9" key="3">
    <citation type="submission" date="2020-08" db="EMBL/GenBank/DDBJ databases">
        <title>Genomic Encyclopedia of Type Strains, Phase IV (KMG-IV): sequencing the most valuable type-strain genomes for metagenomic binning, comparative biology and taxonomic classification.</title>
        <authorList>
            <person name="Goeker M."/>
        </authorList>
    </citation>
    <scope>NUCLEOTIDE SEQUENCE [LARGE SCALE GENOMIC DNA]</scope>
    <source>
        <strain evidence="6 9">DSM 23868</strain>
    </source>
</reference>
<keyword evidence="9" id="KW-1185">Reference proteome</keyword>
<dbReference type="PANTHER" id="PTHR43401:SF2">
    <property type="entry name" value="L-THREONINE 3-DEHYDROGENASE"/>
    <property type="match status" value="1"/>
</dbReference>
<dbReference type="EMBL" id="VEWK01000016">
    <property type="protein sequence ID" value="TNV09105.1"/>
    <property type="molecule type" value="Genomic_DNA"/>
</dbReference>
<dbReference type="InterPro" id="IPR013149">
    <property type="entry name" value="ADH-like_C"/>
</dbReference>
<evidence type="ECO:0000313" key="7">
    <source>
        <dbReference type="EMBL" id="TNV09105.1"/>
    </source>
</evidence>
<accession>A0A5C5CDS6</accession>
<dbReference type="Gene3D" id="3.90.180.10">
    <property type="entry name" value="Medium-chain alcohol dehydrogenases, catalytic domain"/>
    <property type="match status" value="1"/>
</dbReference>
<evidence type="ECO:0000313" key="8">
    <source>
        <dbReference type="Proteomes" id="UP000313390"/>
    </source>
</evidence>
<dbReference type="RefSeq" id="WP_140022771.1">
    <property type="nucleotide sequence ID" value="NZ_JACIEX010000015.1"/>
</dbReference>
<name>A0A5C5CDS6_9HYPH</name>
<keyword evidence="3" id="KW-0560">Oxidoreductase</keyword>
<evidence type="ECO:0000256" key="1">
    <source>
        <dbReference type="ARBA" id="ARBA00022723"/>
    </source>
</evidence>
<dbReference type="GO" id="GO:0016616">
    <property type="term" value="F:oxidoreductase activity, acting on the CH-OH group of donors, NAD or NADP as acceptor"/>
    <property type="evidence" value="ECO:0007669"/>
    <property type="project" value="UniProtKB-ARBA"/>
</dbReference>
<dbReference type="OrthoDB" id="9809185at2"/>
<dbReference type="InterPro" id="IPR036291">
    <property type="entry name" value="NAD(P)-bd_dom_sf"/>
</dbReference>
<dbReference type="Pfam" id="PF00107">
    <property type="entry name" value="ADH_zinc_N"/>
    <property type="match status" value="1"/>
</dbReference>
<organism evidence="7 8">
    <name type="scientific">Brucella pecoris</name>
    <dbReference type="NCBI Taxonomy" id="867683"/>
    <lineage>
        <taxon>Bacteria</taxon>
        <taxon>Pseudomonadati</taxon>
        <taxon>Pseudomonadota</taxon>
        <taxon>Alphaproteobacteria</taxon>
        <taxon>Hyphomicrobiales</taxon>
        <taxon>Brucellaceae</taxon>
        <taxon>Brucella/Ochrobactrum group</taxon>
        <taxon>Brucella</taxon>
    </lineage>
</organism>
<dbReference type="InterPro" id="IPR002328">
    <property type="entry name" value="ADH_Zn_CS"/>
</dbReference>
<reference evidence="7" key="2">
    <citation type="submission" date="2019-06" db="EMBL/GenBank/DDBJ databases">
        <authorList>
            <person name="Hu M."/>
        </authorList>
    </citation>
    <scope>NUCLEOTIDE SEQUENCE</scope>
    <source>
        <strain evidence="7">08RB2639</strain>
    </source>
</reference>